<evidence type="ECO:0000313" key="1">
    <source>
        <dbReference type="EMBL" id="QOX61877.1"/>
    </source>
</evidence>
<organism evidence="1 2">
    <name type="scientific">Anoxybacterium hadale</name>
    <dbReference type="NCBI Taxonomy" id="3408580"/>
    <lineage>
        <taxon>Bacteria</taxon>
        <taxon>Bacillati</taxon>
        <taxon>Bacillota</taxon>
        <taxon>Clostridia</taxon>
        <taxon>Peptostreptococcales</taxon>
        <taxon>Anaerovoracaceae</taxon>
        <taxon>Anoxybacterium</taxon>
    </lineage>
</organism>
<dbReference type="EMBL" id="CP042469">
    <property type="protein sequence ID" value="QOX61877.1"/>
    <property type="molecule type" value="Genomic_DNA"/>
</dbReference>
<name>A0ACD1A659_9FIRM</name>
<protein>
    <submittedName>
        <fullName evidence="1">Uncharacterized protein</fullName>
    </submittedName>
</protein>
<keyword evidence="2" id="KW-1185">Reference proteome</keyword>
<reference evidence="1" key="1">
    <citation type="submission" date="2019-08" db="EMBL/GenBank/DDBJ databases">
        <title>Genome sequence of Clostridiales bacterium MT110.</title>
        <authorList>
            <person name="Cao J."/>
        </authorList>
    </citation>
    <scope>NUCLEOTIDE SEQUENCE</scope>
    <source>
        <strain evidence="1">MT110</strain>
    </source>
</reference>
<sequence length="124" mass="13963">MIRIQTFSISLLLFVFLLIVVFAPPAVSKAKDQMIFGKVVTLQLTDTKDIARSELSMADKIALISNYKAGSDNIIMVEQDLKIYEKEDRQNFAEPAIIELEKLKEMNLFPPVEINQVQSVAFAA</sequence>
<proteinExistence type="predicted"/>
<evidence type="ECO:0000313" key="2">
    <source>
        <dbReference type="Proteomes" id="UP000594014"/>
    </source>
</evidence>
<accession>A0ACD1A659</accession>
<dbReference type="Proteomes" id="UP000594014">
    <property type="component" value="Chromosome"/>
</dbReference>
<gene>
    <name evidence="1" type="ORF">FRZ06_00150</name>
</gene>